<dbReference type="OrthoDB" id="1937035at2"/>
<keyword evidence="1" id="KW-0812">Transmembrane</keyword>
<name>A0A846K3P8_CLOBO</name>
<dbReference type="Proteomes" id="UP000473681">
    <property type="component" value="Unassembled WGS sequence"/>
</dbReference>
<keyword evidence="1" id="KW-1133">Transmembrane helix</keyword>
<comment type="caution">
    <text evidence="2">The sequence shown here is derived from an EMBL/GenBank/DDBJ whole genome shotgun (WGS) entry which is preliminary data.</text>
</comment>
<protein>
    <submittedName>
        <fullName evidence="2">Uncharacterized protein</fullName>
    </submittedName>
</protein>
<keyword evidence="1" id="KW-0472">Membrane</keyword>
<dbReference type="AlphaFoldDB" id="A0A846K3P8"/>
<proteinExistence type="predicted"/>
<evidence type="ECO:0000313" key="2">
    <source>
        <dbReference type="EMBL" id="NFN36212.1"/>
    </source>
</evidence>
<sequence length="65" mass="7346">MIKDFFGWLGKSTLTQIAEFSYWPCLIVGMGAMLLYISGQKKAGKYVPTSIIIYYLLQCFKAAVK</sequence>
<evidence type="ECO:0000256" key="1">
    <source>
        <dbReference type="SAM" id="Phobius"/>
    </source>
</evidence>
<dbReference type="EMBL" id="SWVK01000020">
    <property type="protein sequence ID" value="NFN36212.1"/>
    <property type="molecule type" value="Genomic_DNA"/>
</dbReference>
<gene>
    <name evidence="2" type="ORF">FDB51_14035</name>
</gene>
<evidence type="ECO:0000313" key="3">
    <source>
        <dbReference type="Proteomes" id="UP000473681"/>
    </source>
</evidence>
<dbReference type="RefSeq" id="WP_053342058.1">
    <property type="nucleotide sequence ID" value="NZ_LFPD01000007.1"/>
</dbReference>
<accession>A0A846K3P8</accession>
<feature type="transmembrane region" description="Helical" evidence="1">
    <location>
        <begin position="20"/>
        <end position="37"/>
    </location>
</feature>
<reference evidence="2 3" key="1">
    <citation type="submission" date="2019-04" db="EMBL/GenBank/DDBJ databases">
        <title>Genome sequencing of Clostridium botulinum Groups I-IV and Clostridium butyricum.</title>
        <authorList>
            <person name="Brunt J."/>
            <person name="Van Vliet A.H.M."/>
            <person name="Stringer S.C."/>
            <person name="Carter A.T."/>
            <person name="Peck M.W."/>
        </authorList>
    </citation>
    <scope>NUCLEOTIDE SEQUENCE [LARGE SCALE GENOMIC DNA]</scope>
    <source>
        <strain evidence="2 3">CB-K-33E</strain>
    </source>
</reference>
<organism evidence="2 3">
    <name type="scientific">Clostridium botulinum</name>
    <dbReference type="NCBI Taxonomy" id="1491"/>
    <lineage>
        <taxon>Bacteria</taxon>
        <taxon>Bacillati</taxon>
        <taxon>Bacillota</taxon>
        <taxon>Clostridia</taxon>
        <taxon>Eubacteriales</taxon>
        <taxon>Clostridiaceae</taxon>
        <taxon>Clostridium</taxon>
    </lineage>
</organism>